<dbReference type="Proteomes" id="UP001642260">
    <property type="component" value="Unassembled WGS sequence"/>
</dbReference>
<protein>
    <recommendedName>
        <fullName evidence="4">Calmodulin-binding domain-containing protein</fullName>
    </recommendedName>
</protein>
<evidence type="ECO:0000313" key="2">
    <source>
        <dbReference type="EMBL" id="CAH8357410.1"/>
    </source>
</evidence>
<dbReference type="AlphaFoldDB" id="A0ABC8KG03"/>
<sequence length="374" mass="40891">MMATPSSTGKTKPDNQNLTRSRSLGRKPKLAQPSEPETSADGSGRKPVEKKSLPNYLRPTISSRPDPVKFLKKNNSVEDKLLRRRSFDRPSSSLTSPSTSPSQKFLNTSPLARPRDRTVVPREKPVTGLRSTSFHGSSRGGLRGSSSVASRGSPGVKKSGLSGASSSKNKKEGSENVPKKSSGKEMAPDSSPVAPPHEDEEEIIKVVQVSDNREEPKGDKDQVAQPDESVEEKENHPLDASTEEEKEELINENTTEEQKEPENNSGDKEEVETKVVDEEETVVTPDMKEAADVKDTKEEEETEVIEETTETKGHVENLPEEGTKKEVVQGKKESPTAYNDIIASKLQESSRKNKVLALAGAFQTVIDYETAASK</sequence>
<evidence type="ECO:0008006" key="4">
    <source>
        <dbReference type="Google" id="ProtNLM"/>
    </source>
</evidence>
<evidence type="ECO:0000256" key="1">
    <source>
        <dbReference type="SAM" id="MobiDB-lite"/>
    </source>
</evidence>
<proteinExistence type="predicted"/>
<feature type="compositionally biased region" description="Low complexity" evidence="1">
    <location>
        <begin position="144"/>
        <end position="167"/>
    </location>
</feature>
<comment type="caution">
    <text evidence="2">The sequence shown here is derived from an EMBL/GenBank/DDBJ whole genome shotgun (WGS) entry which is preliminary data.</text>
</comment>
<feature type="compositionally biased region" description="Basic and acidic residues" evidence="1">
    <location>
        <begin position="211"/>
        <end position="222"/>
    </location>
</feature>
<dbReference type="PANTHER" id="PTHR33349">
    <property type="entry name" value="EMB|CAB62594.1"/>
    <property type="match status" value="1"/>
</dbReference>
<keyword evidence="3" id="KW-1185">Reference proteome</keyword>
<accession>A0ABC8KG03</accession>
<gene>
    <name evidence="2" type="ORF">ERUC_LOCUS23165</name>
</gene>
<dbReference type="PANTHER" id="PTHR33349:SF30">
    <property type="entry name" value="CALMODULIN-BINDING PROTEIN-LIKE PROTEIN"/>
    <property type="match status" value="1"/>
</dbReference>
<feature type="compositionally biased region" description="Basic and acidic residues" evidence="1">
    <location>
        <begin position="43"/>
        <end position="52"/>
    </location>
</feature>
<feature type="compositionally biased region" description="Basic and acidic residues" evidence="1">
    <location>
        <begin position="169"/>
        <end position="187"/>
    </location>
</feature>
<feature type="compositionally biased region" description="Basic and acidic residues" evidence="1">
    <location>
        <begin position="286"/>
        <end position="297"/>
    </location>
</feature>
<feature type="compositionally biased region" description="Basic and acidic residues" evidence="1">
    <location>
        <begin position="309"/>
        <end position="332"/>
    </location>
</feature>
<feature type="compositionally biased region" description="Polar residues" evidence="1">
    <location>
        <begin position="1"/>
        <end position="22"/>
    </location>
</feature>
<feature type="region of interest" description="Disordered" evidence="1">
    <location>
        <begin position="1"/>
        <end position="332"/>
    </location>
</feature>
<dbReference type="EMBL" id="CAKOAT010230710">
    <property type="protein sequence ID" value="CAH8357410.1"/>
    <property type="molecule type" value="Genomic_DNA"/>
</dbReference>
<evidence type="ECO:0000313" key="3">
    <source>
        <dbReference type="Proteomes" id="UP001642260"/>
    </source>
</evidence>
<reference evidence="2 3" key="1">
    <citation type="submission" date="2022-03" db="EMBL/GenBank/DDBJ databases">
        <authorList>
            <person name="Macdonald S."/>
            <person name="Ahmed S."/>
            <person name="Newling K."/>
        </authorList>
    </citation>
    <scope>NUCLEOTIDE SEQUENCE [LARGE SCALE GENOMIC DNA]</scope>
</reference>
<name>A0ABC8KG03_ERUVS</name>
<feature type="compositionally biased region" description="Basic and acidic residues" evidence="1">
    <location>
        <begin position="75"/>
        <end position="88"/>
    </location>
</feature>
<feature type="compositionally biased region" description="Acidic residues" evidence="1">
    <location>
        <begin position="298"/>
        <end position="308"/>
    </location>
</feature>
<feature type="compositionally biased region" description="Basic and acidic residues" evidence="1">
    <location>
        <begin position="256"/>
        <end position="276"/>
    </location>
</feature>
<feature type="compositionally biased region" description="Basic and acidic residues" evidence="1">
    <location>
        <begin position="113"/>
        <end position="125"/>
    </location>
</feature>
<organism evidence="2 3">
    <name type="scientific">Eruca vesicaria subsp. sativa</name>
    <name type="common">Garden rocket</name>
    <name type="synonym">Eruca sativa</name>
    <dbReference type="NCBI Taxonomy" id="29727"/>
    <lineage>
        <taxon>Eukaryota</taxon>
        <taxon>Viridiplantae</taxon>
        <taxon>Streptophyta</taxon>
        <taxon>Embryophyta</taxon>
        <taxon>Tracheophyta</taxon>
        <taxon>Spermatophyta</taxon>
        <taxon>Magnoliopsida</taxon>
        <taxon>eudicotyledons</taxon>
        <taxon>Gunneridae</taxon>
        <taxon>Pentapetalae</taxon>
        <taxon>rosids</taxon>
        <taxon>malvids</taxon>
        <taxon>Brassicales</taxon>
        <taxon>Brassicaceae</taxon>
        <taxon>Brassiceae</taxon>
        <taxon>Eruca</taxon>
    </lineage>
</organism>
<feature type="compositionally biased region" description="Low complexity" evidence="1">
    <location>
        <begin position="90"/>
        <end position="102"/>
    </location>
</feature>